<accession>A0A133KHI9</accession>
<dbReference type="PATRIC" id="fig|33036.3.peg.477"/>
<comment type="caution">
    <text evidence="2">The sequence shown here is derived from an EMBL/GenBank/DDBJ whole genome shotgun (WGS) entry which is preliminary data.</text>
</comment>
<dbReference type="Pfam" id="PF21645">
    <property type="entry name" value="FakA-like_M"/>
    <property type="match status" value="1"/>
</dbReference>
<dbReference type="STRING" id="33036.HMPREF3200_00479"/>
<name>A0A133KHI9_9FIRM</name>
<organism evidence="2 3">
    <name type="scientific">Anaerococcus tetradius</name>
    <dbReference type="NCBI Taxonomy" id="33036"/>
    <lineage>
        <taxon>Bacteria</taxon>
        <taxon>Bacillati</taxon>
        <taxon>Bacillota</taxon>
        <taxon>Tissierellia</taxon>
        <taxon>Tissierellales</taxon>
        <taxon>Peptoniphilaceae</taxon>
        <taxon>Anaerococcus</taxon>
    </lineage>
</organism>
<dbReference type="EMBL" id="LRPM01000011">
    <property type="protein sequence ID" value="KWZ78894.1"/>
    <property type="molecule type" value="Genomic_DNA"/>
</dbReference>
<evidence type="ECO:0000313" key="2">
    <source>
        <dbReference type="EMBL" id="KWZ78894.1"/>
    </source>
</evidence>
<dbReference type="RefSeq" id="WP_004837613.1">
    <property type="nucleotide sequence ID" value="NZ_CAMPNK010000018.1"/>
</dbReference>
<proteinExistence type="predicted"/>
<evidence type="ECO:0000313" key="3">
    <source>
        <dbReference type="Proteomes" id="UP000070383"/>
    </source>
</evidence>
<sequence length="86" mass="9867">MTDKLEFKFDCQMLIAGEDLDEDEIFDYITEHLEGDSLLAVGDEDLIKIHFHSNKPWEVLEYAASLGEIHDIVIENMQRQAEGLQG</sequence>
<protein>
    <recommendedName>
        <fullName evidence="1">Fatty acid kinase subunit A-like middle domain-containing protein</fullName>
    </recommendedName>
</protein>
<feature type="domain" description="Fatty acid kinase subunit A-like middle" evidence="1">
    <location>
        <begin position="6"/>
        <end position="82"/>
    </location>
</feature>
<gene>
    <name evidence="2" type="ORF">HMPREF3200_00479</name>
</gene>
<reference evidence="3" key="1">
    <citation type="submission" date="2016-01" db="EMBL/GenBank/DDBJ databases">
        <authorList>
            <person name="Mitreva M."/>
            <person name="Pepin K.H."/>
            <person name="Mihindukulasuriya K.A."/>
            <person name="Fulton R."/>
            <person name="Fronick C."/>
            <person name="O'Laughlin M."/>
            <person name="Miner T."/>
            <person name="Herter B."/>
            <person name="Rosa B.A."/>
            <person name="Cordes M."/>
            <person name="Tomlinson C."/>
            <person name="Wollam A."/>
            <person name="Palsikar V.B."/>
            <person name="Mardis E.R."/>
            <person name="Wilson R.K."/>
        </authorList>
    </citation>
    <scope>NUCLEOTIDE SEQUENCE [LARGE SCALE GENOMIC DNA]</scope>
    <source>
        <strain evidence="3">MJR8151</strain>
    </source>
</reference>
<dbReference type="InterPro" id="IPR048394">
    <property type="entry name" value="FakA-like_M"/>
</dbReference>
<dbReference type="AlphaFoldDB" id="A0A133KHI9"/>
<dbReference type="OrthoDB" id="9796322at2"/>
<dbReference type="Proteomes" id="UP000070383">
    <property type="component" value="Unassembled WGS sequence"/>
</dbReference>
<evidence type="ECO:0000259" key="1">
    <source>
        <dbReference type="Pfam" id="PF21645"/>
    </source>
</evidence>
<keyword evidence="3" id="KW-1185">Reference proteome</keyword>